<dbReference type="OrthoDB" id="6514083at2759"/>
<organism evidence="3 4">
    <name type="scientific">Euroglyphus maynei</name>
    <name type="common">Mayne's house dust mite</name>
    <dbReference type="NCBI Taxonomy" id="6958"/>
    <lineage>
        <taxon>Eukaryota</taxon>
        <taxon>Metazoa</taxon>
        <taxon>Ecdysozoa</taxon>
        <taxon>Arthropoda</taxon>
        <taxon>Chelicerata</taxon>
        <taxon>Arachnida</taxon>
        <taxon>Acari</taxon>
        <taxon>Acariformes</taxon>
        <taxon>Sarcoptiformes</taxon>
        <taxon>Astigmata</taxon>
        <taxon>Psoroptidia</taxon>
        <taxon>Analgoidea</taxon>
        <taxon>Pyroglyphidae</taxon>
        <taxon>Pyroglyphinae</taxon>
        <taxon>Euroglyphus</taxon>
    </lineage>
</organism>
<dbReference type="InterPro" id="IPR010314">
    <property type="entry name" value="E3_Ub_ligase_DUF913"/>
</dbReference>
<dbReference type="Pfam" id="PF06025">
    <property type="entry name" value="DUF913"/>
    <property type="match status" value="1"/>
</dbReference>
<evidence type="ECO:0000256" key="1">
    <source>
        <dbReference type="SAM" id="MobiDB-lite"/>
    </source>
</evidence>
<sequence length="192" mass="20623">TDVVSVYVYQEPSLLSVIQDNGLTDVVLHALLVKNVPPTKEVLASLPTVFTSLCLNHRGLEAFIALRPFERFFKIFLSPDYLQAMRRRRSNSGNDTATTLGNAMDELMRHQPSLRSDVIGAILKLLEEICRLGSDPKFICTKASSSSSSNNGSGSSKSSLSTGAGSAADGSHHHHHGSTSTAMAFDESSSNA</sequence>
<gene>
    <name evidence="3" type="ORF">BLA29_009194</name>
</gene>
<accession>A0A1Y3BGJ0</accession>
<dbReference type="EMBL" id="MUJZ01020492">
    <property type="protein sequence ID" value="OTF79982.1"/>
    <property type="molecule type" value="Genomic_DNA"/>
</dbReference>
<evidence type="ECO:0000313" key="3">
    <source>
        <dbReference type="EMBL" id="OTF79982.1"/>
    </source>
</evidence>
<dbReference type="Proteomes" id="UP000194236">
    <property type="component" value="Unassembled WGS sequence"/>
</dbReference>
<comment type="caution">
    <text evidence="3">The sequence shown here is derived from an EMBL/GenBank/DDBJ whole genome shotgun (WGS) entry which is preliminary data.</text>
</comment>
<feature type="region of interest" description="Disordered" evidence="1">
    <location>
        <begin position="143"/>
        <end position="192"/>
    </location>
</feature>
<feature type="domain" description="DUF913" evidence="2">
    <location>
        <begin position="2"/>
        <end position="166"/>
    </location>
</feature>
<name>A0A1Y3BGJ0_EURMA</name>
<keyword evidence="4" id="KW-1185">Reference proteome</keyword>
<feature type="compositionally biased region" description="Low complexity" evidence="1">
    <location>
        <begin position="143"/>
        <end position="169"/>
    </location>
</feature>
<evidence type="ECO:0000259" key="2">
    <source>
        <dbReference type="Pfam" id="PF06025"/>
    </source>
</evidence>
<dbReference type="AlphaFoldDB" id="A0A1Y3BGJ0"/>
<evidence type="ECO:0000313" key="4">
    <source>
        <dbReference type="Proteomes" id="UP000194236"/>
    </source>
</evidence>
<feature type="non-terminal residue" evidence="3">
    <location>
        <position position="1"/>
    </location>
</feature>
<protein>
    <recommendedName>
        <fullName evidence="2">DUF913 domain-containing protein</fullName>
    </recommendedName>
</protein>
<reference evidence="3 4" key="1">
    <citation type="submission" date="2017-03" db="EMBL/GenBank/DDBJ databases">
        <title>Genome Survey of Euroglyphus maynei.</title>
        <authorList>
            <person name="Arlian L.G."/>
            <person name="Morgan M.S."/>
            <person name="Rider S.D."/>
        </authorList>
    </citation>
    <scope>NUCLEOTIDE SEQUENCE [LARGE SCALE GENOMIC DNA]</scope>
    <source>
        <strain evidence="3">Arlian Lab</strain>
        <tissue evidence="3">Whole body</tissue>
    </source>
</reference>
<proteinExistence type="predicted"/>